<accession>A0A518G1Q9</accession>
<dbReference type="RefSeq" id="WP_145074222.1">
    <property type="nucleotide sequence ID" value="NZ_CP036298.1"/>
</dbReference>
<evidence type="ECO:0000313" key="2">
    <source>
        <dbReference type="EMBL" id="QDV22541.1"/>
    </source>
</evidence>
<feature type="signal peptide" evidence="1">
    <location>
        <begin position="1"/>
        <end position="20"/>
    </location>
</feature>
<proteinExistence type="predicted"/>
<feature type="chain" id="PRO_5021997815" evidence="1">
    <location>
        <begin position="21"/>
        <end position="131"/>
    </location>
</feature>
<sequence length="131" mass="14523" precursor="true">MIRSVGLTSILLFTALSAVAYGQQTTSPRDSNAAVGSGATGFYQSQVYSGMSGTGQAGVSQGIPYYVEPSRFYYNRPANSGLRFGRRNYYGYYPLWNGRPAYRYGPYIYYPQVRYLAPGVTEHVGPFIPVR</sequence>
<dbReference type="Proteomes" id="UP000318017">
    <property type="component" value="Chromosome"/>
</dbReference>
<dbReference type="AlphaFoldDB" id="A0A518G1Q9"/>
<gene>
    <name evidence="2" type="ORF">Q31a_08270</name>
</gene>
<protein>
    <submittedName>
        <fullName evidence="2">Uncharacterized protein</fullName>
    </submittedName>
</protein>
<name>A0A518G1Q9_9BACT</name>
<dbReference type="EMBL" id="CP036298">
    <property type="protein sequence ID" value="QDV22541.1"/>
    <property type="molecule type" value="Genomic_DNA"/>
</dbReference>
<organism evidence="2 3">
    <name type="scientific">Aureliella helgolandensis</name>
    <dbReference type="NCBI Taxonomy" id="2527968"/>
    <lineage>
        <taxon>Bacteria</taxon>
        <taxon>Pseudomonadati</taxon>
        <taxon>Planctomycetota</taxon>
        <taxon>Planctomycetia</taxon>
        <taxon>Pirellulales</taxon>
        <taxon>Pirellulaceae</taxon>
        <taxon>Aureliella</taxon>
    </lineage>
</organism>
<evidence type="ECO:0000313" key="3">
    <source>
        <dbReference type="Proteomes" id="UP000318017"/>
    </source>
</evidence>
<dbReference type="KEGG" id="ahel:Q31a_08270"/>
<reference evidence="2 3" key="1">
    <citation type="submission" date="2019-02" db="EMBL/GenBank/DDBJ databases">
        <title>Deep-cultivation of Planctomycetes and their phenomic and genomic characterization uncovers novel biology.</title>
        <authorList>
            <person name="Wiegand S."/>
            <person name="Jogler M."/>
            <person name="Boedeker C."/>
            <person name="Pinto D."/>
            <person name="Vollmers J."/>
            <person name="Rivas-Marin E."/>
            <person name="Kohn T."/>
            <person name="Peeters S.H."/>
            <person name="Heuer A."/>
            <person name="Rast P."/>
            <person name="Oberbeckmann S."/>
            <person name="Bunk B."/>
            <person name="Jeske O."/>
            <person name="Meyerdierks A."/>
            <person name="Storesund J.E."/>
            <person name="Kallscheuer N."/>
            <person name="Luecker S."/>
            <person name="Lage O.M."/>
            <person name="Pohl T."/>
            <person name="Merkel B.J."/>
            <person name="Hornburger P."/>
            <person name="Mueller R.-W."/>
            <person name="Bruemmer F."/>
            <person name="Labrenz M."/>
            <person name="Spormann A.M."/>
            <person name="Op den Camp H."/>
            <person name="Overmann J."/>
            <person name="Amann R."/>
            <person name="Jetten M.S.M."/>
            <person name="Mascher T."/>
            <person name="Medema M.H."/>
            <person name="Devos D.P."/>
            <person name="Kaster A.-K."/>
            <person name="Ovreas L."/>
            <person name="Rohde M."/>
            <person name="Galperin M.Y."/>
            <person name="Jogler C."/>
        </authorList>
    </citation>
    <scope>NUCLEOTIDE SEQUENCE [LARGE SCALE GENOMIC DNA]</scope>
    <source>
        <strain evidence="2 3">Q31a</strain>
    </source>
</reference>
<keyword evidence="1" id="KW-0732">Signal</keyword>
<evidence type="ECO:0000256" key="1">
    <source>
        <dbReference type="SAM" id="SignalP"/>
    </source>
</evidence>
<keyword evidence="3" id="KW-1185">Reference proteome</keyword>